<evidence type="ECO:0000259" key="1">
    <source>
        <dbReference type="Pfam" id="PF07878"/>
    </source>
</evidence>
<dbReference type="SUPFAM" id="SSF47598">
    <property type="entry name" value="Ribbon-helix-helix"/>
    <property type="match status" value="1"/>
</dbReference>
<dbReference type="InterPro" id="IPR012869">
    <property type="entry name" value="RHH_5"/>
</dbReference>
<evidence type="ECO:0000313" key="2">
    <source>
        <dbReference type="EMBL" id="RDB68179.1"/>
    </source>
</evidence>
<dbReference type="InterPro" id="IPR010985">
    <property type="entry name" value="Ribbon_hlx_hlx"/>
</dbReference>
<accession>A0A369MCF1</accession>
<reference evidence="2 3" key="1">
    <citation type="journal article" date="2018" name="Elife">
        <title>Discovery and characterization of a prevalent human gut bacterial enzyme sufficient for the inactivation of a family of plant toxins.</title>
        <authorList>
            <person name="Koppel N."/>
            <person name="Bisanz J.E."/>
            <person name="Pandelia M.E."/>
            <person name="Turnbaugh P.J."/>
            <person name="Balskus E.P."/>
        </authorList>
    </citation>
    <scope>NUCLEOTIDE SEQUENCE [LARGE SCALE GENOMIC DNA]</scope>
    <source>
        <strain evidence="2 3">W1 BHI 6</strain>
    </source>
</reference>
<comment type="caution">
    <text evidence="2">The sequence shown here is derived from an EMBL/GenBank/DDBJ whole genome shotgun (WGS) entry which is preliminary data.</text>
</comment>
<evidence type="ECO:0000313" key="3">
    <source>
        <dbReference type="Proteomes" id="UP000253970"/>
    </source>
</evidence>
<dbReference type="Proteomes" id="UP000253970">
    <property type="component" value="Unassembled WGS sequence"/>
</dbReference>
<sequence length="133" mass="15621">MPALQVRDFPDDLYEQLKAYAASQHRSIAQQTIVAVEQMLEAADAQHYWDGHDLHCLERRPRYFDFDTEAKRAARIEKRKELFAEIDKMEWSGPQPTADEIVAMIHEGREERDRAILEACGFNEELERMEEAR</sequence>
<dbReference type="Gene3D" id="1.10.1220.10">
    <property type="entry name" value="Met repressor-like"/>
    <property type="match status" value="1"/>
</dbReference>
<gene>
    <name evidence="2" type="ORF">C1875_12310</name>
</gene>
<dbReference type="GO" id="GO:0016829">
    <property type="term" value="F:lyase activity"/>
    <property type="evidence" value="ECO:0007669"/>
    <property type="project" value="UniProtKB-KW"/>
</dbReference>
<name>A0A369MCF1_EGGLN</name>
<keyword evidence="2" id="KW-0456">Lyase</keyword>
<dbReference type="RefSeq" id="WP_114534454.1">
    <property type="nucleotide sequence ID" value="NZ_JADNER010000013.1"/>
</dbReference>
<dbReference type="AlphaFoldDB" id="A0A369MCF1"/>
<organism evidence="2 3">
    <name type="scientific">Eggerthella lenta</name>
    <name type="common">Eubacterium lentum</name>
    <dbReference type="NCBI Taxonomy" id="84112"/>
    <lineage>
        <taxon>Bacteria</taxon>
        <taxon>Bacillati</taxon>
        <taxon>Actinomycetota</taxon>
        <taxon>Coriobacteriia</taxon>
        <taxon>Eggerthellales</taxon>
        <taxon>Eggerthellaceae</taxon>
        <taxon>Eggerthella</taxon>
    </lineage>
</organism>
<dbReference type="GO" id="GO:0006355">
    <property type="term" value="P:regulation of DNA-templated transcription"/>
    <property type="evidence" value="ECO:0007669"/>
    <property type="project" value="InterPro"/>
</dbReference>
<dbReference type="EMBL" id="PPTU01000023">
    <property type="protein sequence ID" value="RDB68179.1"/>
    <property type="molecule type" value="Genomic_DNA"/>
</dbReference>
<dbReference type="InterPro" id="IPR013321">
    <property type="entry name" value="Arc_rbn_hlx_hlx"/>
</dbReference>
<feature type="domain" description="CopG-like ribbon-helix-helix" evidence="1">
    <location>
        <begin position="9"/>
        <end position="43"/>
    </location>
</feature>
<protein>
    <submittedName>
        <fullName evidence="2">Argininosuccinate lyase</fullName>
    </submittedName>
</protein>
<dbReference type="Pfam" id="PF07878">
    <property type="entry name" value="RHH_5"/>
    <property type="match status" value="1"/>
</dbReference>
<proteinExistence type="predicted"/>